<reference evidence="2 3" key="3">
    <citation type="journal article" date="2013" name="Rice">
        <title>Improvement of the Oryza sativa Nipponbare reference genome using next generation sequence and optical map data.</title>
        <authorList>
            <person name="Kawahara Y."/>
            <person name="de la Bastide M."/>
            <person name="Hamilton J.P."/>
            <person name="Kanamori H."/>
            <person name="McCombie W.R."/>
            <person name="Ouyang S."/>
            <person name="Schwartz D.C."/>
            <person name="Tanaka T."/>
            <person name="Wu J."/>
            <person name="Zhou S."/>
            <person name="Childs K.L."/>
            <person name="Davidson R.M."/>
            <person name="Lin H."/>
            <person name="Quesada-Ocampo L."/>
            <person name="Vaillancourt B."/>
            <person name="Sakai H."/>
            <person name="Lee S.S."/>
            <person name="Kim J."/>
            <person name="Numa H."/>
            <person name="Itoh T."/>
            <person name="Buell C.R."/>
            <person name="Matsumoto T."/>
        </authorList>
    </citation>
    <scope>NUCLEOTIDE SEQUENCE [LARGE SCALE GENOMIC DNA]</scope>
    <source>
        <strain evidence="3">cv. Nipponbare</strain>
    </source>
</reference>
<proteinExistence type="predicted"/>
<protein>
    <submittedName>
        <fullName evidence="2">Os02g0285050 protein</fullName>
    </submittedName>
</protein>
<dbReference type="PaxDb" id="39947-A0A0P0VHN5"/>
<organism evidence="2 3">
    <name type="scientific">Oryza sativa subsp. japonica</name>
    <name type="common">Rice</name>
    <dbReference type="NCBI Taxonomy" id="39947"/>
    <lineage>
        <taxon>Eukaryota</taxon>
        <taxon>Viridiplantae</taxon>
        <taxon>Streptophyta</taxon>
        <taxon>Embryophyta</taxon>
        <taxon>Tracheophyta</taxon>
        <taxon>Spermatophyta</taxon>
        <taxon>Magnoliopsida</taxon>
        <taxon>Liliopsida</taxon>
        <taxon>Poales</taxon>
        <taxon>Poaceae</taxon>
        <taxon>BOP clade</taxon>
        <taxon>Oryzoideae</taxon>
        <taxon>Oryzeae</taxon>
        <taxon>Oryzinae</taxon>
        <taxon>Oryza</taxon>
        <taxon>Oryza sativa</taxon>
    </lineage>
</organism>
<reference evidence="3" key="1">
    <citation type="journal article" date="2005" name="Nature">
        <title>The map-based sequence of the rice genome.</title>
        <authorList>
            <consortium name="International rice genome sequencing project (IRGSP)"/>
            <person name="Matsumoto T."/>
            <person name="Wu J."/>
            <person name="Kanamori H."/>
            <person name="Katayose Y."/>
            <person name="Fujisawa M."/>
            <person name="Namiki N."/>
            <person name="Mizuno H."/>
            <person name="Yamamoto K."/>
            <person name="Antonio B.A."/>
            <person name="Baba T."/>
            <person name="Sakata K."/>
            <person name="Nagamura Y."/>
            <person name="Aoki H."/>
            <person name="Arikawa K."/>
            <person name="Arita K."/>
            <person name="Bito T."/>
            <person name="Chiden Y."/>
            <person name="Fujitsuka N."/>
            <person name="Fukunaka R."/>
            <person name="Hamada M."/>
            <person name="Harada C."/>
            <person name="Hayashi A."/>
            <person name="Hijishita S."/>
            <person name="Honda M."/>
            <person name="Hosokawa S."/>
            <person name="Ichikawa Y."/>
            <person name="Idonuma A."/>
            <person name="Iijima M."/>
            <person name="Ikeda M."/>
            <person name="Ikeno M."/>
            <person name="Ito K."/>
            <person name="Ito S."/>
            <person name="Ito T."/>
            <person name="Ito Y."/>
            <person name="Ito Y."/>
            <person name="Iwabuchi A."/>
            <person name="Kamiya K."/>
            <person name="Karasawa W."/>
            <person name="Kurita K."/>
            <person name="Katagiri S."/>
            <person name="Kikuta A."/>
            <person name="Kobayashi H."/>
            <person name="Kobayashi N."/>
            <person name="Machita K."/>
            <person name="Maehara T."/>
            <person name="Masukawa M."/>
            <person name="Mizubayashi T."/>
            <person name="Mukai Y."/>
            <person name="Nagasaki H."/>
            <person name="Nagata Y."/>
            <person name="Naito S."/>
            <person name="Nakashima M."/>
            <person name="Nakama Y."/>
            <person name="Nakamichi Y."/>
            <person name="Nakamura M."/>
            <person name="Meguro A."/>
            <person name="Negishi M."/>
            <person name="Ohta I."/>
            <person name="Ohta T."/>
            <person name="Okamoto M."/>
            <person name="Ono N."/>
            <person name="Saji S."/>
            <person name="Sakaguchi M."/>
            <person name="Sakai K."/>
            <person name="Shibata M."/>
            <person name="Shimokawa T."/>
            <person name="Song J."/>
            <person name="Takazaki Y."/>
            <person name="Terasawa K."/>
            <person name="Tsugane M."/>
            <person name="Tsuji K."/>
            <person name="Ueda S."/>
            <person name="Waki K."/>
            <person name="Yamagata H."/>
            <person name="Yamamoto M."/>
            <person name="Yamamoto S."/>
            <person name="Yamane H."/>
            <person name="Yoshiki S."/>
            <person name="Yoshihara R."/>
            <person name="Yukawa K."/>
            <person name="Zhong H."/>
            <person name="Yano M."/>
            <person name="Yuan Q."/>
            <person name="Ouyang S."/>
            <person name="Liu J."/>
            <person name="Jones K.M."/>
            <person name="Gansberger K."/>
            <person name="Moffat K."/>
            <person name="Hill J."/>
            <person name="Bera J."/>
            <person name="Fadrosh D."/>
            <person name="Jin S."/>
            <person name="Johri S."/>
            <person name="Kim M."/>
            <person name="Overton L."/>
            <person name="Reardon M."/>
            <person name="Tsitrin T."/>
            <person name="Vuong H."/>
            <person name="Weaver B."/>
            <person name="Ciecko A."/>
            <person name="Tallon L."/>
            <person name="Jackson J."/>
            <person name="Pai G."/>
            <person name="Aken S.V."/>
            <person name="Utterback T."/>
            <person name="Reidmuller S."/>
            <person name="Feldblyum T."/>
            <person name="Hsiao J."/>
            <person name="Zismann V."/>
            <person name="Iobst S."/>
            <person name="de Vazeille A.R."/>
            <person name="Buell C.R."/>
            <person name="Ying K."/>
            <person name="Li Y."/>
            <person name="Lu T."/>
            <person name="Huang Y."/>
            <person name="Zhao Q."/>
            <person name="Feng Q."/>
            <person name="Zhang L."/>
            <person name="Zhu J."/>
            <person name="Weng Q."/>
            <person name="Mu J."/>
            <person name="Lu Y."/>
            <person name="Fan D."/>
            <person name="Liu Y."/>
            <person name="Guan J."/>
            <person name="Zhang Y."/>
            <person name="Yu S."/>
            <person name="Liu X."/>
            <person name="Zhang Y."/>
            <person name="Hong G."/>
            <person name="Han B."/>
            <person name="Choisne N."/>
            <person name="Demange N."/>
            <person name="Orjeda G."/>
            <person name="Samain S."/>
            <person name="Cattolico L."/>
            <person name="Pelletier E."/>
            <person name="Couloux A."/>
            <person name="Segurens B."/>
            <person name="Wincker P."/>
            <person name="D'Hont A."/>
            <person name="Scarpelli C."/>
            <person name="Weissenbach J."/>
            <person name="Salanoubat M."/>
            <person name="Quetier F."/>
            <person name="Yu Y."/>
            <person name="Kim H.R."/>
            <person name="Rambo T."/>
            <person name="Currie J."/>
            <person name="Collura K."/>
            <person name="Luo M."/>
            <person name="Yang T."/>
            <person name="Ammiraju J.S.S."/>
            <person name="Engler F."/>
            <person name="Soderlund C."/>
            <person name="Wing R.A."/>
            <person name="Palmer L.E."/>
            <person name="de la Bastide M."/>
            <person name="Spiegel L."/>
            <person name="Nascimento L."/>
            <person name="Zutavern T."/>
            <person name="O'Shaughnessy A."/>
            <person name="Dike S."/>
            <person name="Dedhia N."/>
            <person name="Preston R."/>
            <person name="Balija V."/>
            <person name="McCombie W.R."/>
            <person name="Chow T."/>
            <person name="Chen H."/>
            <person name="Chung M."/>
            <person name="Chen C."/>
            <person name="Shaw J."/>
            <person name="Wu H."/>
            <person name="Hsiao K."/>
            <person name="Chao Y."/>
            <person name="Chu M."/>
            <person name="Cheng C."/>
            <person name="Hour A."/>
            <person name="Lee P."/>
            <person name="Lin S."/>
            <person name="Lin Y."/>
            <person name="Liou J."/>
            <person name="Liu S."/>
            <person name="Hsing Y."/>
            <person name="Raghuvanshi S."/>
            <person name="Mohanty A."/>
            <person name="Bharti A.K."/>
            <person name="Gaur A."/>
            <person name="Gupta V."/>
            <person name="Kumar D."/>
            <person name="Ravi V."/>
            <person name="Vij S."/>
            <person name="Kapur A."/>
            <person name="Khurana P."/>
            <person name="Khurana P."/>
            <person name="Khurana J.P."/>
            <person name="Tyagi A.K."/>
            <person name="Gaikwad K."/>
            <person name="Singh A."/>
            <person name="Dalal V."/>
            <person name="Srivastava S."/>
            <person name="Dixit A."/>
            <person name="Pal A.K."/>
            <person name="Ghazi I.A."/>
            <person name="Yadav M."/>
            <person name="Pandit A."/>
            <person name="Bhargava A."/>
            <person name="Sureshbabu K."/>
            <person name="Batra K."/>
            <person name="Sharma T.R."/>
            <person name="Mohapatra T."/>
            <person name="Singh N.K."/>
            <person name="Messing J."/>
            <person name="Nelson A.B."/>
            <person name="Fuks G."/>
            <person name="Kavchok S."/>
            <person name="Keizer G."/>
            <person name="Linton E."/>
            <person name="Llaca V."/>
            <person name="Song R."/>
            <person name="Tanyolac B."/>
            <person name="Young S."/>
            <person name="Ho-Il K."/>
            <person name="Hahn J.H."/>
            <person name="Sangsakoo G."/>
            <person name="Vanavichit A."/>
            <person name="de Mattos Luiz.A.T."/>
            <person name="Zimmer P.D."/>
            <person name="Malone G."/>
            <person name="Dellagostin O."/>
            <person name="de Oliveira A.C."/>
            <person name="Bevan M."/>
            <person name="Bancroft I."/>
            <person name="Minx P."/>
            <person name="Cordum H."/>
            <person name="Wilson R."/>
            <person name="Cheng Z."/>
            <person name="Jin W."/>
            <person name="Jiang J."/>
            <person name="Leong S.A."/>
            <person name="Iwama H."/>
            <person name="Gojobori T."/>
            <person name="Itoh T."/>
            <person name="Niimura Y."/>
            <person name="Fujii Y."/>
            <person name="Habara T."/>
            <person name="Sakai H."/>
            <person name="Sato Y."/>
            <person name="Wilson G."/>
            <person name="Kumar K."/>
            <person name="McCouch S."/>
            <person name="Juretic N."/>
            <person name="Hoen D."/>
            <person name="Wright S."/>
            <person name="Bruskiewich R."/>
            <person name="Bureau T."/>
            <person name="Miyao A."/>
            <person name="Hirochika H."/>
            <person name="Nishikawa T."/>
            <person name="Kadowaki K."/>
            <person name="Sugiura M."/>
            <person name="Burr B."/>
            <person name="Sasaki T."/>
        </authorList>
    </citation>
    <scope>NUCLEOTIDE SEQUENCE [LARGE SCALE GENOMIC DNA]</scope>
    <source>
        <strain evidence="3">cv. Nipponbare</strain>
    </source>
</reference>
<dbReference type="EMBL" id="AP014958">
    <property type="protein sequence ID" value="BAS78143.1"/>
    <property type="molecule type" value="Genomic_DNA"/>
</dbReference>
<reference evidence="2 3" key="2">
    <citation type="journal article" date="2013" name="Plant Cell Physiol.">
        <title>Rice Annotation Project Database (RAP-DB): an integrative and interactive database for rice genomics.</title>
        <authorList>
            <person name="Sakai H."/>
            <person name="Lee S.S."/>
            <person name="Tanaka T."/>
            <person name="Numa H."/>
            <person name="Kim J."/>
            <person name="Kawahara Y."/>
            <person name="Wakimoto H."/>
            <person name="Yang C.C."/>
            <person name="Iwamoto M."/>
            <person name="Abe T."/>
            <person name="Yamada Y."/>
            <person name="Muto A."/>
            <person name="Inokuchi H."/>
            <person name="Ikemura T."/>
            <person name="Matsumoto T."/>
            <person name="Sasaki T."/>
            <person name="Itoh T."/>
        </authorList>
    </citation>
    <scope>NUCLEOTIDE SEQUENCE [LARGE SCALE GENOMIC DNA]</scope>
    <source>
        <strain evidence="3">cv. Nipponbare</strain>
    </source>
</reference>
<name>A0A0P0VHN5_ORYSJ</name>
<accession>A0A0P0VHN5</accession>
<dbReference type="InParanoid" id="A0A0P0VHN5"/>
<dbReference type="Proteomes" id="UP000059680">
    <property type="component" value="Chromosome 2"/>
</dbReference>
<feature type="region of interest" description="Disordered" evidence="1">
    <location>
        <begin position="42"/>
        <end position="100"/>
    </location>
</feature>
<keyword evidence="3" id="KW-1185">Reference proteome</keyword>
<evidence type="ECO:0000313" key="2">
    <source>
        <dbReference type="EMBL" id="BAS78143.1"/>
    </source>
</evidence>
<evidence type="ECO:0000256" key="1">
    <source>
        <dbReference type="SAM" id="MobiDB-lite"/>
    </source>
</evidence>
<dbReference type="AlphaFoldDB" id="A0A0P0VHN5"/>
<evidence type="ECO:0000313" key="3">
    <source>
        <dbReference type="Proteomes" id="UP000059680"/>
    </source>
</evidence>
<sequence length="100" mass="10531">MAALAPNHLDRLDISHVMSLPHMSNLVVAIGEKARVPDLIVADSGRQRREQGARSPGEDVVSVEVRTRGGGGRRRGSIKEIGSGLPPAPLGHAGSQILAR</sequence>
<gene>
    <name evidence="2" type="ordered locus">Os02g0285050</name>
    <name evidence="2" type="ORF">OSNPB_020285050</name>
</gene>